<dbReference type="Pfam" id="PF00106">
    <property type="entry name" value="adh_short"/>
    <property type="match status" value="1"/>
</dbReference>
<dbReference type="Proteomes" id="UP000625735">
    <property type="component" value="Unassembled WGS sequence"/>
</dbReference>
<name>A0A917DDW9_9FLAO</name>
<comment type="caution">
    <text evidence="2">The sequence shown here is derived from an EMBL/GenBank/DDBJ whole genome shotgun (WGS) entry which is preliminary data.</text>
</comment>
<sequence length="289" mass="30569">MKKILITGCSSGFGFEAAKYLAEKGHHVYATMRNAAGSNASAAVALQHFATTHKAKIDVIDLDVTSDESVSVAMTRIPTVDVLINNAGRGFGGPVEAFSAAECLAQLDLNIVGTIRMAKAVLPGMRAQKSGLIIQLSSIAGRLAVPGFGIYHASKWGVEGLSEAMRYELAPLGIDVAVVEPGPFSTNFFPSLITAKDDEIAKAYEHVGAFSAEFGTKTQAAFADEQAPTDPMIVVQLFEALINAPAGSRPLRNVAGLDFGTRHINDAVEPLRKGVLEAFHLSDWDGVKA</sequence>
<dbReference type="SUPFAM" id="SSF51735">
    <property type="entry name" value="NAD(P)-binding Rossmann-fold domains"/>
    <property type="match status" value="1"/>
</dbReference>
<dbReference type="Gene3D" id="3.40.50.720">
    <property type="entry name" value="NAD(P)-binding Rossmann-like Domain"/>
    <property type="match status" value="1"/>
</dbReference>
<dbReference type="EMBL" id="BMFG01000008">
    <property type="protein sequence ID" value="GGD30360.1"/>
    <property type="molecule type" value="Genomic_DNA"/>
</dbReference>
<dbReference type="RefSeq" id="WP_188362498.1">
    <property type="nucleotide sequence ID" value="NZ_BMFG01000008.1"/>
</dbReference>
<dbReference type="PANTHER" id="PTHR43976:SF9">
    <property type="entry name" value="OXIDOREDUCTASE"/>
    <property type="match status" value="1"/>
</dbReference>
<keyword evidence="3" id="KW-1185">Reference proteome</keyword>
<dbReference type="CDD" id="cd05374">
    <property type="entry name" value="17beta-HSD-like_SDR_c"/>
    <property type="match status" value="1"/>
</dbReference>
<protein>
    <recommendedName>
        <fullName evidence="4">NADP-dependent 3-hydroxy acid dehydrogenase YdfG</fullName>
    </recommendedName>
</protein>
<dbReference type="PRINTS" id="PR00080">
    <property type="entry name" value="SDRFAMILY"/>
</dbReference>
<dbReference type="InterPro" id="IPR036291">
    <property type="entry name" value="NAD(P)-bd_dom_sf"/>
</dbReference>
<reference evidence="2" key="1">
    <citation type="journal article" date="2014" name="Int. J. Syst. Evol. Microbiol.">
        <title>Complete genome sequence of Corynebacterium casei LMG S-19264T (=DSM 44701T), isolated from a smear-ripened cheese.</title>
        <authorList>
            <consortium name="US DOE Joint Genome Institute (JGI-PGF)"/>
            <person name="Walter F."/>
            <person name="Albersmeier A."/>
            <person name="Kalinowski J."/>
            <person name="Ruckert C."/>
        </authorList>
    </citation>
    <scope>NUCLEOTIDE SEQUENCE</scope>
    <source>
        <strain evidence="2">CGMCC 1.12506</strain>
    </source>
</reference>
<accession>A0A917DDW9</accession>
<dbReference type="PANTHER" id="PTHR43976">
    <property type="entry name" value="SHORT CHAIN DEHYDROGENASE"/>
    <property type="match status" value="1"/>
</dbReference>
<evidence type="ECO:0008006" key="4">
    <source>
        <dbReference type="Google" id="ProtNLM"/>
    </source>
</evidence>
<evidence type="ECO:0000313" key="3">
    <source>
        <dbReference type="Proteomes" id="UP000625735"/>
    </source>
</evidence>
<comment type="similarity">
    <text evidence="1">Belongs to the short-chain dehydrogenases/reductases (SDR) family.</text>
</comment>
<evidence type="ECO:0000313" key="2">
    <source>
        <dbReference type="EMBL" id="GGD30360.1"/>
    </source>
</evidence>
<dbReference type="InterPro" id="IPR002347">
    <property type="entry name" value="SDR_fam"/>
</dbReference>
<dbReference type="PRINTS" id="PR00081">
    <property type="entry name" value="GDHRDH"/>
</dbReference>
<evidence type="ECO:0000256" key="1">
    <source>
        <dbReference type="RuleBase" id="RU000363"/>
    </source>
</evidence>
<dbReference type="InterPro" id="IPR051911">
    <property type="entry name" value="SDR_oxidoreductase"/>
</dbReference>
<gene>
    <name evidence="2" type="ORF">GCM10011343_20660</name>
</gene>
<proteinExistence type="inferred from homology"/>
<reference evidence="2" key="2">
    <citation type="submission" date="2020-09" db="EMBL/GenBank/DDBJ databases">
        <authorList>
            <person name="Sun Q."/>
            <person name="Zhou Y."/>
        </authorList>
    </citation>
    <scope>NUCLEOTIDE SEQUENCE</scope>
    <source>
        <strain evidence="2">CGMCC 1.12506</strain>
    </source>
</reference>
<dbReference type="AlphaFoldDB" id="A0A917DDW9"/>
<organism evidence="2 3">
    <name type="scientific">Flavobacterium orientale</name>
    <dbReference type="NCBI Taxonomy" id="1756020"/>
    <lineage>
        <taxon>Bacteria</taxon>
        <taxon>Pseudomonadati</taxon>
        <taxon>Bacteroidota</taxon>
        <taxon>Flavobacteriia</taxon>
        <taxon>Flavobacteriales</taxon>
        <taxon>Flavobacteriaceae</taxon>
        <taxon>Flavobacterium</taxon>
    </lineage>
</organism>